<dbReference type="KEGG" id="cfus:CYFUS_008189"/>
<name>A0A250JGG7_9BACT</name>
<evidence type="ECO:0000313" key="1">
    <source>
        <dbReference type="EMBL" id="ATB42710.1"/>
    </source>
</evidence>
<gene>
    <name evidence="1" type="ORF">CYFUS_008189</name>
</gene>
<sequence>MNSLLRSSLSAALLTGVCACVTSSTSRKPVPEGAVVLRFAWPEQLSARVTHTLLLSGSQGQRTYWWSMLPGPEEGQRRLLVREEAGTSQSVLSTMADPESSIIFDAQGDFVSYEAHEDSDSMGLLNALPLSAEQAAEVRERMDAAREDVARERWMQRVGRWRDVMLVPGETVRTRTRMWVGQNAFEREEMEAEERTTIETGVACSLDDTEKHCVRVRTVTEPLQPYRASDPCARARATKRFELVTDPRTLLPYLTRSLSEYQMDWCRDDGTVHTREMQQGEEFIFTYGVEPVPQGTYSRR</sequence>
<accession>A0A250JGG7</accession>
<evidence type="ECO:0000313" key="2">
    <source>
        <dbReference type="Proteomes" id="UP000217257"/>
    </source>
</evidence>
<dbReference type="PROSITE" id="PS51257">
    <property type="entry name" value="PROKAR_LIPOPROTEIN"/>
    <property type="match status" value="1"/>
</dbReference>
<proteinExistence type="predicted"/>
<organism evidence="1 2">
    <name type="scientific">Cystobacter fuscus</name>
    <dbReference type="NCBI Taxonomy" id="43"/>
    <lineage>
        <taxon>Bacteria</taxon>
        <taxon>Pseudomonadati</taxon>
        <taxon>Myxococcota</taxon>
        <taxon>Myxococcia</taxon>
        <taxon>Myxococcales</taxon>
        <taxon>Cystobacterineae</taxon>
        <taxon>Archangiaceae</taxon>
        <taxon>Cystobacter</taxon>
    </lineage>
</organism>
<evidence type="ECO:0008006" key="3">
    <source>
        <dbReference type="Google" id="ProtNLM"/>
    </source>
</evidence>
<protein>
    <recommendedName>
        <fullName evidence="3">Lipoprotein</fullName>
    </recommendedName>
</protein>
<dbReference type="RefSeq" id="WP_157758957.1">
    <property type="nucleotide sequence ID" value="NZ_CP022098.1"/>
</dbReference>
<dbReference type="EMBL" id="CP022098">
    <property type="protein sequence ID" value="ATB42710.1"/>
    <property type="molecule type" value="Genomic_DNA"/>
</dbReference>
<dbReference type="AlphaFoldDB" id="A0A250JGG7"/>
<reference evidence="1 2" key="1">
    <citation type="submission" date="2017-06" db="EMBL/GenBank/DDBJ databases">
        <title>Sequencing and comparative analysis of myxobacterial genomes.</title>
        <authorList>
            <person name="Rupp O."/>
            <person name="Goesmann A."/>
            <person name="Sogaard-Andersen L."/>
        </authorList>
    </citation>
    <scope>NUCLEOTIDE SEQUENCE [LARGE SCALE GENOMIC DNA]</scope>
    <source>
        <strain evidence="1 2">DSM 52655</strain>
    </source>
</reference>
<dbReference type="Proteomes" id="UP000217257">
    <property type="component" value="Chromosome"/>
</dbReference>